<proteinExistence type="predicted"/>
<dbReference type="Gene3D" id="1.10.150.240">
    <property type="entry name" value="Putative phosphatase, domain 2"/>
    <property type="match status" value="1"/>
</dbReference>
<dbReference type="PANTHER" id="PTHR46470:SF2">
    <property type="entry name" value="GLYCERALDEHYDE 3-PHOSPHATE PHOSPHATASE"/>
    <property type="match status" value="1"/>
</dbReference>
<keyword evidence="2" id="KW-0378">Hydrolase</keyword>
<organism evidence="4 5">
    <name type="scientific">Gottfriedia luciferensis</name>
    <dbReference type="NCBI Taxonomy" id="178774"/>
    <lineage>
        <taxon>Bacteria</taxon>
        <taxon>Bacillati</taxon>
        <taxon>Bacillota</taxon>
        <taxon>Bacilli</taxon>
        <taxon>Bacillales</taxon>
        <taxon>Bacillaceae</taxon>
        <taxon>Gottfriedia</taxon>
    </lineage>
</organism>
<evidence type="ECO:0000256" key="3">
    <source>
        <dbReference type="ARBA" id="ARBA00022842"/>
    </source>
</evidence>
<keyword evidence="3" id="KW-0460">Magnesium</keyword>
<dbReference type="InterPro" id="IPR051400">
    <property type="entry name" value="HAD-like_hydrolase"/>
</dbReference>
<evidence type="ECO:0000256" key="2">
    <source>
        <dbReference type="ARBA" id="ARBA00022801"/>
    </source>
</evidence>
<dbReference type="InterPro" id="IPR023198">
    <property type="entry name" value="PGP-like_dom2"/>
</dbReference>
<name>A0ABX2ZUL6_9BACI</name>
<accession>A0ABX2ZUL6</accession>
<dbReference type="InterPro" id="IPR036412">
    <property type="entry name" value="HAD-like_sf"/>
</dbReference>
<dbReference type="PANTHER" id="PTHR46470">
    <property type="entry name" value="N-ACYLNEURAMINATE-9-PHOSPHATASE"/>
    <property type="match status" value="1"/>
</dbReference>
<evidence type="ECO:0008006" key="6">
    <source>
        <dbReference type="Google" id="ProtNLM"/>
    </source>
</evidence>
<dbReference type="SUPFAM" id="SSF56784">
    <property type="entry name" value="HAD-like"/>
    <property type="match status" value="1"/>
</dbReference>
<dbReference type="Gene3D" id="3.40.50.1000">
    <property type="entry name" value="HAD superfamily/HAD-like"/>
    <property type="match status" value="1"/>
</dbReference>
<dbReference type="EMBL" id="MDKC01000002">
    <property type="protein sequence ID" value="ODG93481.1"/>
    <property type="molecule type" value="Genomic_DNA"/>
</dbReference>
<reference evidence="4 5" key="1">
    <citation type="submission" date="2016-07" db="EMBL/GenBank/DDBJ databases">
        <authorList>
            <person name="Townsley L."/>
            <person name="Shank E.A."/>
        </authorList>
    </citation>
    <scope>NUCLEOTIDE SEQUENCE [LARGE SCALE GENOMIC DNA]</scope>
    <source>
        <strain evidence="4 5">CH01</strain>
    </source>
</reference>
<sequence>MKYDLVFDLDDTLIQTQAAFRHNVDLCSNLVHQALDEKVIINDIKEVFNKIDLELIKELGFSKARYPYAWESTLDLLATRFNIEISSIVNDQLQSLAKTIFKVNIPLQNDTFIIEELSNRKDVASMTILTLGEKDVQSKRVMDTGLVHHFDNVFITSKKDKSTYLELNEKLSNPVMIGNSLRSDIVPALDAGMKAIHIIRDSWSYDEIEHNHRIDSIKSLVEIKLLLFGNLVKL</sequence>
<keyword evidence="5" id="KW-1185">Reference proteome</keyword>
<comment type="caution">
    <text evidence="4">The sequence shown here is derived from an EMBL/GenBank/DDBJ whole genome shotgun (WGS) entry which is preliminary data.</text>
</comment>
<dbReference type="Proteomes" id="UP000094580">
    <property type="component" value="Unassembled WGS sequence"/>
</dbReference>
<evidence type="ECO:0000256" key="1">
    <source>
        <dbReference type="ARBA" id="ARBA00022723"/>
    </source>
</evidence>
<protein>
    <recommendedName>
        <fullName evidence="6">HAD family hydrolase</fullName>
    </recommendedName>
</protein>
<evidence type="ECO:0000313" key="5">
    <source>
        <dbReference type="Proteomes" id="UP000094580"/>
    </source>
</evidence>
<dbReference type="InterPro" id="IPR023214">
    <property type="entry name" value="HAD_sf"/>
</dbReference>
<dbReference type="RefSeq" id="WP_069032543.1">
    <property type="nucleotide sequence ID" value="NZ_MDKC01000002.1"/>
</dbReference>
<gene>
    <name evidence="4" type="ORF">BED47_04145</name>
</gene>
<evidence type="ECO:0000313" key="4">
    <source>
        <dbReference type="EMBL" id="ODG93481.1"/>
    </source>
</evidence>
<keyword evidence="1" id="KW-0479">Metal-binding</keyword>